<organism evidence="3 4">
    <name type="scientific">Mizuhopecten yessoensis</name>
    <name type="common">Japanese scallop</name>
    <name type="synonym">Patinopecten yessoensis</name>
    <dbReference type="NCBI Taxonomy" id="6573"/>
    <lineage>
        <taxon>Eukaryota</taxon>
        <taxon>Metazoa</taxon>
        <taxon>Spiralia</taxon>
        <taxon>Lophotrochozoa</taxon>
        <taxon>Mollusca</taxon>
        <taxon>Bivalvia</taxon>
        <taxon>Autobranchia</taxon>
        <taxon>Pteriomorphia</taxon>
        <taxon>Pectinida</taxon>
        <taxon>Pectinoidea</taxon>
        <taxon>Pectinidae</taxon>
        <taxon>Mizuhopecten</taxon>
    </lineage>
</organism>
<dbReference type="OrthoDB" id="40902at2759"/>
<feature type="domain" description="Methyltransferase FkbM" evidence="2">
    <location>
        <begin position="157"/>
        <end position="277"/>
    </location>
</feature>
<keyword evidence="4" id="KW-1185">Reference proteome</keyword>
<evidence type="ECO:0000313" key="3">
    <source>
        <dbReference type="EMBL" id="OWF44686.1"/>
    </source>
</evidence>
<dbReference type="EMBL" id="NEDP02004701">
    <property type="protein sequence ID" value="OWF44686.1"/>
    <property type="molecule type" value="Genomic_DNA"/>
</dbReference>
<protein>
    <recommendedName>
        <fullName evidence="2">Methyltransferase FkbM domain-containing protein</fullName>
    </recommendedName>
</protein>
<comment type="caution">
    <text evidence="3">The sequence shown here is derived from an EMBL/GenBank/DDBJ whole genome shotgun (WGS) entry which is preliminary data.</text>
</comment>
<dbReference type="InterPro" id="IPR006342">
    <property type="entry name" value="FkbM_mtfrase"/>
</dbReference>
<feature type="region of interest" description="Disordered" evidence="1">
    <location>
        <begin position="182"/>
        <end position="201"/>
    </location>
</feature>
<dbReference type="Pfam" id="PF05050">
    <property type="entry name" value="Methyltransf_21"/>
    <property type="match status" value="1"/>
</dbReference>
<sequence length="311" mass="36625">MAMYPPSRAARFFVVIGFSFFVLLLHSIDKRQTYARLELIHVHSGWHHNVNADSDQDTNKSSLERGGQEFTRVHACEQSYGVQFQTDSEYVSQKIFENLNLNSESFVIEVGGFEGDWMLRMFKLYEIGFYAVLEPVWTFFNILMRESDYLPQGKIKPLNIGLGAKDDIINVKMIDDRTSVYNRQTESRQSESWQSESRNTSEPTTDLYIVGVERFFRDIGIGMSDDGFKGHLDLLILDCEGCEYDVLDYLLRTPKVLHFIHIIMFRSHRFKGHEQEMIRKYCTYQELLPLTHDLRFQQKFSWDVWTLRKMM</sequence>
<reference evidence="3 4" key="1">
    <citation type="journal article" date="2017" name="Nat. Ecol. Evol.">
        <title>Scallop genome provides insights into evolution of bilaterian karyotype and development.</title>
        <authorList>
            <person name="Wang S."/>
            <person name="Zhang J."/>
            <person name="Jiao W."/>
            <person name="Li J."/>
            <person name="Xun X."/>
            <person name="Sun Y."/>
            <person name="Guo X."/>
            <person name="Huan P."/>
            <person name="Dong B."/>
            <person name="Zhang L."/>
            <person name="Hu X."/>
            <person name="Sun X."/>
            <person name="Wang J."/>
            <person name="Zhao C."/>
            <person name="Wang Y."/>
            <person name="Wang D."/>
            <person name="Huang X."/>
            <person name="Wang R."/>
            <person name="Lv J."/>
            <person name="Li Y."/>
            <person name="Zhang Z."/>
            <person name="Liu B."/>
            <person name="Lu W."/>
            <person name="Hui Y."/>
            <person name="Liang J."/>
            <person name="Zhou Z."/>
            <person name="Hou R."/>
            <person name="Li X."/>
            <person name="Liu Y."/>
            <person name="Li H."/>
            <person name="Ning X."/>
            <person name="Lin Y."/>
            <person name="Zhao L."/>
            <person name="Xing Q."/>
            <person name="Dou J."/>
            <person name="Li Y."/>
            <person name="Mao J."/>
            <person name="Guo H."/>
            <person name="Dou H."/>
            <person name="Li T."/>
            <person name="Mu C."/>
            <person name="Jiang W."/>
            <person name="Fu Q."/>
            <person name="Fu X."/>
            <person name="Miao Y."/>
            <person name="Liu J."/>
            <person name="Yu Q."/>
            <person name="Li R."/>
            <person name="Liao H."/>
            <person name="Li X."/>
            <person name="Kong Y."/>
            <person name="Jiang Z."/>
            <person name="Chourrout D."/>
            <person name="Li R."/>
            <person name="Bao Z."/>
        </authorList>
    </citation>
    <scope>NUCLEOTIDE SEQUENCE [LARGE SCALE GENOMIC DNA]</scope>
    <source>
        <strain evidence="3 4">PY_sf001</strain>
    </source>
</reference>
<proteinExistence type="predicted"/>
<evidence type="ECO:0000259" key="2">
    <source>
        <dbReference type="Pfam" id="PF05050"/>
    </source>
</evidence>
<dbReference type="InterPro" id="IPR029063">
    <property type="entry name" value="SAM-dependent_MTases_sf"/>
</dbReference>
<gene>
    <name evidence="3" type="ORF">KP79_PYT24028</name>
</gene>
<evidence type="ECO:0000256" key="1">
    <source>
        <dbReference type="SAM" id="MobiDB-lite"/>
    </source>
</evidence>
<evidence type="ECO:0000313" key="4">
    <source>
        <dbReference type="Proteomes" id="UP000242188"/>
    </source>
</evidence>
<dbReference type="SUPFAM" id="SSF53335">
    <property type="entry name" value="S-adenosyl-L-methionine-dependent methyltransferases"/>
    <property type="match status" value="1"/>
</dbReference>
<dbReference type="Proteomes" id="UP000242188">
    <property type="component" value="Unassembled WGS sequence"/>
</dbReference>
<name>A0A210Q7G6_MIZYE</name>
<dbReference type="Gene3D" id="3.40.50.150">
    <property type="entry name" value="Vaccinia Virus protein VP39"/>
    <property type="match status" value="1"/>
</dbReference>
<dbReference type="AlphaFoldDB" id="A0A210Q7G6"/>
<accession>A0A210Q7G6</accession>